<dbReference type="CDD" id="cd01335">
    <property type="entry name" value="Radical_SAM"/>
    <property type="match status" value="1"/>
</dbReference>
<evidence type="ECO:0000256" key="3">
    <source>
        <dbReference type="ARBA" id="ARBA00023014"/>
    </source>
</evidence>
<dbReference type="NCBIfam" id="NF033668">
    <property type="entry name" value="rSAM_PA0069"/>
    <property type="match status" value="1"/>
</dbReference>
<dbReference type="SUPFAM" id="SSF102114">
    <property type="entry name" value="Radical SAM enzymes"/>
    <property type="match status" value="1"/>
</dbReference>
<dbReference type="Pfam" id="PF04055">
    <property type="entry name" value="Radical_SAM"/>
    <property type="match status" value="1"/>
</dbReference>
<evidence type="ECO:0000259" key="4">
    <source>
        <dbReference type="PROSITE" id="PS51918"/>
    </source>
</evidence>
<dbReference type="GO" id="GO:0046872">
    <property type="term" value="F:metal ion binding"/>
    <property type="evidence" value="ECO:0007669"/>
    <property type="project" value="UniProtKB-KW"/>
</dbReference>
<reference evidence="5 6" key="1">
    <citation type="journal article" date="2011" name="J. Bacteriol.">
        <title>Genome sequence of 'Pedosphaera parvula' Ellin514, an aerobic Verrucomicrobial isolate from pasture soil.</title>
        <authorList>
            <person name="Kant R."/>
            <person name="van Passel M.W."/>
            <person name="Sangwan P."/>
            <person name="Palva A."/>
            <person name="Lucas S."/>
            <person name="Copeland A."/>
            <person name="Lapidus A."/>
            <person name="Glavina Del Rio T."/>
            <person name="Dalin E."/>
            <person name="Tice H."/>
            <person name="Bruce D."/>
            <person name="Goodwin L."/>
            <person name="Pitluck S."/>
            <person name="Chertkov O."/>
            <person name="Larimer F.W."/>
            <person name="Land M.L."/>
            <person name="Hauser L."/>
            <person name="Brettin T.S."/>
            <person name="Detter J.C."/>
            <person name="Han S."/>
            <person name="de Vos W.M."/>
            <person name="Janssen P.H."/>
            <person name="Smidt H."/>
        </authorList>
    </citation>
    <scope>NUCLEOTIDE SEQUENCE [LARGE SCALE GENOMIC DNA]</scope>
    <source>
        <strain evidence="5 6">Ellin514</strain>
    </source>
</reference>
<evidence type="ECO:0000256" key="2">
    <source>
        <dbReference type="ARBA" id="ARBA00023004"/>
    </source>
</evidence>
<sequence length="353" mass="39284">MHSSINSKPSRGTAGNPANRFEKIHLERDADWNPEEDALPRTQFLKDTSSTIITNNDSPDVGFEASVNAYRGCEHGCIYCYARPTHEYLGFSAGLDFETRIMVKLDAAKLLRAELAAPKWQPKVLAMSGVTDCYQPVERRLKLTRQCLEVLRDFRNPVAIITKNHLVTRDIDLLSEMARYQAAVVFISVTSLDTELRKVMEPRTSPPASRLAAIEALSKAGIPTGILVSPIIPGLTDHEIPAIISAAVKVGAKFAGYVTLRLPLAVAPLFEEWLERHFPDRKEKVLNRIRALRGGKLNDSQFGSRMRGEGLFADQIEALFTVARRKAGIEGNQPDLSTAAFRRVEKDQLSLFD</sequence>
<dbReference type="SFLD" id="SFLDS00029">
    <property type="entry name" value="Radical_SAM"/>
    <property type="match status" value="1"/>
</dbReference>
<keyword evidence="3" id="KW-0411">Iron-sulfur</keyword>
<dbReference type="Proteomes" id="UP000003688">
    <property type="component" value="Unassembled WGS sequence"/>
</dbReference>
<evidence type="ECO:0000313" key="6">
    <source>
        <dbReference type="Proteomes" id="UP000003688"/>
    </source>
</evidence>
<protein>
    <submittedName>
        <fullName evidence="5">Radical SAM domain protein</fullName>
    </submittedName>
</protein>
<dbReference type="STRING" id="320771.Cflav_PD2874"/>
<name>B9XK44_PEDPL</name>
<dbReference type="Gene3D" id="3.80.30.30">
    <property type="match status" value="1"/>
</dbReference>
<comment type="caution">
    <text evidence="5">The sequence shown here is derived from an EMBL/GenBank/DDBJ whole genome shotgun (WGS) entry which is preliminary data.</text>
</comment>
<evidence type="ECO:0000313" key="5">
    <source>
        <dbReference type="EMBL" id="EEF59867.1"/>
    </source>
</evidence>
<gene>
    <name evidence="5" type="ORF">Cflav_PD2874</name>
</gene>
<dbReference type="SMART" id="SM00729">
    <property type="entry name" value="Elp3"/>
    <property type="match status" value="1"/>
</dbReference>
<keyword evidence="2" id="KW-0408">Iron</keyword>
<keyword evidence="1" id="KW-0479">Metal-binding</keyword>
<dbReference type="PROSITE" id="PS51918">
    <property type="entry name" value="RADICAL_SAM"/>
    <property type="match status" value="1"/>
</dbReference>
<evidence type="ECO:0000256" key="1">
    <source>
        <dbReference type="ARBA" id="ARBA00022723"/>
    </source>
</evidence>
<dbReference type="InterPro" id="IPR006638">
    <property type="entry name" value="Elp3/MiaA/NifB-like_rSAM"/>
</dbReference>
<dbReference type="PANTHER" id="PTHR43432:SF3">
    <property type="entry name" value="SLR0285 PROTEIN"/>
    <property type="match status" value="1"/>
</dbReference>
<organism evidence="5 6">
    <name type="scientific">Pedosphaera parvula (strain Ellin514)</name>
    <dbReference type="NCBI Taxonomy" id="320771"/>
    <lineage>
        <taxon>Bacteria</taxon>
        <taxon>Pseudomonadati</taxon>
        <taxon>Verrucomicrobiota</taxon>
        <taxon>Pedosphaerae</taxon>
        <taxon>Pedosphaerales</taxon>
        <taxon>Pedosphaeraceae</taxon>
        <taxon>Pedosphaera</taxon>
    </lineage>
</organism>
<dbReference type="InterPro" id="IPR058240">
    <property type="entry name" value="rSAM_sf"/>
</dbReference>
<accession>B9XK44</accession>
<dbReference type="PANTHER" id="PTHR43432">
    <property type="entry name" value="SLR0285 PROTEIN"/>
    <property type="match status" value="1"/>
</dbReference>
<dbReference type="RefSeq" id="WP_007416187.1">
    <property type="nucleotide sequence ID" value="NZ_ABOX02000023.1"/>
</dbReference>
<dbReference type="OrthoDB" id="9785699at2"/>
<dbReference type="InterPro" id="IPR007197">
    <property type="entry name" value="rSAM"/>
</dbReference>
<keyword evidence="6" id="KW-1185">Reference proteome</keyword>
<dbReference type="SFLD" id="SFLDG01084">
    <property type="entry name" value="Uncharacterised_Radical_SAM_Su"/>
    <property type="match status" value="1"/>
</dbReference>
<dbReference type="GO" id="GO:0051536">
    <property type="term" value="F:iron-sulfur cluster binding"/>
    <property type="evidence" value="ECO:0007669"/>
    <property type="project" value="UniProtKB-KW"/>
</dbReference>
<dbReference type="AlphaFoldDB" id="B9XK44"/>
<dbReference type="EMBL" id="ABOX02000023">
    <property type="protein sequence ID" value="EEF59867.1"/>
    <property type="molecule type" value="Genomic_DNA"/>
</dbReference>
<dbReference type="InterPro" id="IPR040086">
    <property type="entry name" value="MJ0683-like"/>
</dbReference>
<proteinExistence type="predicted"/>
<feature type="domain" description="Radical SAM core" evidence="4">
    <location>
        <begin position="59"/>
        <end position="296"/>
    </location>
</feature>
<dbReference type="GO" id="GO:0003824">
    <property type="term" value="F:catalytic activity"/>
    <property type="evidence" value="ECO:0007669"/>
    <property type="project" value="InterPro"/>
</dbReference>